<dbReference type="EMBL" id="PYIX02000006">
    <property type="protein sequence ID" value="RFC84407.1"/>
    <property type="molecule type" value="Genomic_DNA"/>
</dbReference>
<dbReference type="AlphaFoldDB" id="A0A371YSG0"/>
<keyword evidence="4" id="KW-1185">Reference proteome</keyword>
<dbReference type="Proteomes" id="UP001595455">
    <property type="component" value="Unassembled WGS sequence"/>
</dbReference>
<evidence type="ECO:0000313" key="3">
    <source>
        <dbReference type="Proteomes" id="UP000240957"/>
    </source>
</evidence>
<comment type="caution">
    <text evidence="2">The sequence shown here is derived from an EMBL/GenBank/DDBJ whole genome shotgun (WGS) entry which is preliminary data.</text>
</comment>
<evidence type="ECO:0000313" key="1">
    <source>
        <dbReference type="EMBL" id="MFC2997999.1"/>
    </source>
</evidence>
<reference evidence="2 3" key="2">
    <citation type="submission" date="2018-08" db="EMBL/GenBank/DDBJ databases">
        <title>The draft genome of Acinetobacter sichuanensis strain WCHAc060041.</title>
        <authorList>
            <person name="Qin J."/>
            <person name="Feng Y."/>
            <person name="Zong Z."/>
        </authorList>
    </citation>
    <scope>NUCLEOTIDE SEQUENCE [LARGE SCALE GENOMIC DNA]</scope>
    <source>
        <strain evidence="2 3">WCHAc060041</strain>
    </source>
</reference>
<reference evidence="1" key="1">
    <citation type="journal article" date="2014" name="Int. J. Syst. Evol. Microbiol.">
        <title>Complete genome of a new Firmicutes species belonging to the dominant human colonic microbiota ('Ruminococcus bicirculans') reveals two chromosomes and a selective capacity to utilize plant glucans.</title>
        <authorList>
            <consortium name="NISC Comparative Sequencing Program"/>
            <person name="Wegmann U."/>
            <person name="Louis P."/>
            <person name="Goesmann A."/>
            <person name="Henrissat B."/>
            <person name="Duncan S.H."/>
            <person name="Flint H.J."/>
        </authorList>
    </citation>
    <scope>NUCLEOTIDE SEQUENCE</scope>
    <source>
        <strain evidence="1">KCTC 62575</strain>
    </source>
</reference>
<dbReference type="Proteomes" id="UP000240957">
    <property type="component" value="Unassembled WGS sequence"/>
</dbReference>
<protein>
    <submittedName>
        <fullName evidence="2">Uncharacterized protein</fullName>
    </submittedName>
</protein>
<proteinExistence type="predicted"/>
<dbReference type="EMBL" id="JBHRSF010000160">
    <property type="protein sequence ID" value="MFC2997999.1"/>
    <property type="molecule type" value="Genomic_DNA"/>
</dbReference>
<name>A0A371YSG0_9GAMM</name>
<reference evidence="1" key="4">
    <citation type="submission" date="2024-09" db="EMBL/GenBank/DDBJ databases">
        <authorList>
            <person name="Sun Q."/>
            <person name="Mori K."/>
        </authorList>
    </citation>
    <scope>NUCLEOTIDE SEQUENCE</scope>
    <source>
        <strain evidence="1">KCTC 62575</strain>
    </source>
</reference>
<accession>A0A371YSG0</accession>
<evidence type="ECO:0000313" key="4">
    <source>
        <dbReference type="Proteomes" id="UP001595455"/>
    </source>
</evidence>
<organism evidence="2 3">
    <name type="scientific">Acinetobacter sichuanensis</name>
    <dbReference type="NCBI Taxonomy" id="2136183"/>
    <lineage>
        <taxon>Bacteria</taxon>
        <taxon>Pseudomonadati</taxon>
        <taxon>Pseudomonadota</taxon>
        <taxon>Gammaproteobacteria</taxon>
        <taxon>Moraxellales</taxon>
        <taxon>Moraxellaceae</taxon>
        <taxon>Acinetobacter</taxon>
    </lineage>
</organism>
<dbReference type="OrthoDB" id="513474at2"/>
<gene>
    <name evidence="1" type="ORF">ACFODO_22655</name>
    <name evidence="2" type="ORF">C9E89_005605</name>
</gene>
<reference evidence="4" key="3">
    <citation type="journal article" date="2019" name="Int. J. Syst. Evol. Microbiol.">
        <title>The Global Catalogue of Microorganisms (GCM) 10K type strain sequencing project: providing services to taxonomists for standard genome sequencing and annotation.</title>
        <authorList>
            <consortium name="The Broad Institute Genomics Platform"/>
            <consortium name="The Broad Institute Genome Sequencing Center for Infectious Disease"/>
            <person name="Wu L."/>
            <person name="Ma J."/>
        </authorList>
    </citation>
    <scope>NUCLEOTIDE SEQUENCE [LARGE SCALE GENOMIC DNA]</scope>
    <source>
        <strain evidence="4">KCTC 62575</strain>
    </source>
</reference>
<sequence>MMRYQINFMAYFDDEEWLIEAKGCLEIEIYINQKTYRFNFYDQVRLNQEILDTLAHSQYFFDENIVILNVVNRANIINFLENVVDTKYMDSFKTQG</sequence>
<evidence type="ECO:0000313" key="2">
    <source>
        <dbReference type="EMBL" id="RFC84407.1"/>
    </source>
</evidence>
<dbReference type="RefSeq" id="WP_107007286.1">
    <property type="nucleotide sequence ID" value="NZ_JBHRSF010000160.1"/>
</dbReference>